<comment type="function">
    <text evidence="4">Required for formation of the rod structure in the basal body of the flagellar apparatus. Together with FliI and FliH, may constitute the export apparatus of flagellin.</text>
</comment>
<evidence type="ECO:0000313" key="6">
    <source>
        <dbReference type="EMBL" id="MBB1485679.1"/>
    </source>
</evidence>
<dbReference type="SUPFAM" id="SSF160544">
    <property type="entry name" value="EscU C-terminal domain-like"/>
    <property type="match status" value="1"/>
</dbReference>
<dbReference type="GO" id="GO:0005886">
    <property type="term" value="C:plasma membrane"/>
    <property type="evidence" value="ECO:0007669"/>
    <property type="project" value="TreeGrafter"/>
</dbReference>
<comment type="similarity">
    <text evidence="1">Belongs to the type III secretion exporter family.</text>
</comment>
<evidence type="ECO:0000256" key="5">
    <source>
        <dbReference type="SAM" id="MobiDB-lite"/>
    </source>
</evidence>
<evidence type="ECO:0000256" key="1">
    <source>
        <dbReference type="ARBA" id="ARBA00010690"/>
    </source>
</evidence>
<dbReference type="Proteomes" id="UP000565262">
    <property type="component" value="Unassembled WGS sequence"/>
</dbReference>
<evidence type="ECO:0000313" key="7">
    <source>
        <dbReference type="Proteomes" id="UP000565262"/>
    </source>
</evidence>
<evidence type="ECO:0000256" key="2">
    <source>
        <dbReference type="ARBA" id="ARBA00021622"/>
    </source>
</evidence>
<accession>A0A839IME2</accession>
<keyword evidence="7" id="KW-1185">Reference proteome</keyword>
<evidence type="ECO:0000256" key="4">
    <source>
        <dbReference type="ARBA" id="ARBA00025078"/>
    </source>
</evidence>
<proteinExistence type="inferred from homology"/>
<keyword evidence="3" id="KW-0653">Protein transport</keyword>
<name>A0A839IME2_9GAMM</name>
<dbReference type="Gene3D" id="3.40.1690.10">
    <property type="entry name" value="secretion proteins EscU"/>
    <property type="match status" value="1"/>
</dbReference>
<feature type="region of interest" description="Disordered" evidence="5">
    <location>
        <begin position="87"/>
        <end position="107"/>
    </location>
</feature>
<dbReference type="GO" id="GO:0009306">
    <property type="term" value="P:protein secretion"/>
    <property type="evidence" value="ECO:0007669"/>
    <property type="project" value="InterPro"/>
</dbReference>
<keyword evidence="3" id="KW-0813">Transport</keyword>
<dbReference type="InterPro" id="IPR029025">
    <property type="entry name" value="T3SS_substrate_exporter_C"/>
</dbReference>
<gene>
    <name evidence="6" type="ORF">H4O21_03530</name>
</gene>
<organism evidence="6 7">
    <name type="scientific">Oceanospirillum sediminis</name>
    <dbReference type="NCBI Taxonomy" id="2760088"/>
    <lineage>
        <taxon>Bacteria</taxon>
        <taxon>Pseudomonadati</taxon>
        <taxon>Pseudomonadota</taxon>
        <taxon>Gammaproteobacteria</taxon>
        <taxon>Oceanospirillales</taxon>
        <taxon>Oceanospirillaceae</taxon>
        <taxon>Oceanospirillum</taxon>
    </lineage>
</organism>
<feature type="compositionally biased region" description="Basic residues" evidence="5">
    <location>
        <begin position="98"/>
        <end position="107"/>
    </location>
</feature>
<dbReference type="PANTHER" id="PTHR30531">
    <property type="entry name" value="FLAGELLAR BIOSYNTHETIC PROTEIN FLHB"/>
    <property type="match status" value="1"/>
</dbReference>
<reference evidence="6 7" key="1">
    <citation type="submission" date="2020-08" db="EMBL/GenBank/DDBJ databases">
        <title>Oceanospirillum sp. nov. isolated from marine sediment.</title>
        <authorList>
            <person name="Ji X."/>
        </authorList>
    </citation>
    <scope>NUCLEOTIDE SEQUENCE [LARGE SCALE GENOMIC DNA]</scope>
    <source>
        <strain evidence="6 7">D5</strain>
    </source>
</reference>
<dbReference type="RefSeq" id="WP_182807466.1">
    <property type="nucleotide sequence ID" value="NZ_JACJFM010000003.1"/>
</dbReference>
<sequence>MKKNNKSAIALKYDKSRHSAPQVTAKGDDLIAEEILRLAEEFDVPIYEDPELTMALAQVELGDEIPETLYLAIAEVIAFVYQLENKKSNKVTPDQASRKARLKKHYS</sequence>
<evidence type="ECO:0000256" key="3">
    <source>
        <dbReference type="ARBA" id="ARBA00023225"/>
    </source>
</evidence>
<dbReference type="Pfam" id="PF01312">
    <property type="entry name" value="Bac_export_2"/>
    <property type="match status" value="1"/>
</dbReference>
<dbReference type="InterPro" id="IPR006135">
    <property type="entry name" value="T3SS_substrate_exporter"/>
</dbReference>
<dbReference type="PANTHER" id="PTHR30531:SF12">
    <property type="entry name" value="FLAGELLAR BIOSYNTHETIC PROTEIN FLHB"/>
    <property type="match status" value="1"/>
</dbReference>
<protein>
    <recommendedName>
        <fullName evidence="2">Flagellar biosynthetic protein FlhB</fullName>
    </recommendedName>
</protein>
<keyword evidence="3" id="KW-1006">Bacterial flagellum protein export</keyword>
<dbReference type="AlphaFoldDB" id="A0A839IME2"/>
<comment type="caution">
    <text evidence="6">The sequence shown here is derived from an EMBL/GenBank/DDBJ whole genome shotgun (WGS) entry which is preliminary data.</text>
</comment>
<dbReference type="EMBL" id="JACJFM010000003">
    <property type="protein sequence ID" value="MBB1485679.1"/>
    <property type="molecule type" value="Genomic_DNA"/>
</dbReference>
<dbReference type="PRINTS" id="PR00950">
    <property type="entry name" value="TYPE3IMSPROT"/>
</dbReference>